<keyword evidence="1" id="KW-0596">Phosphopantetheine</keyword>
<evidence type="ECO:0000256" key="2">
    <source>
        <dbReference type="ARBA" id="ARBA00022553"/>
    </source>
</evidence>
<dbReference type="InterPro" id="IPR057326">
    <property type="entry name" value="KR_dom"/>
</dbReference>
<dbReference type="GO" id="GO:0006633">
    <property type="term" value="P:fatty acid biosynthetic process"/>
    <property type="evidence" value="ECO:0007669"/>
    <property type="project" value="TreeGrafter"/>
</dbReference>
<dbReference type="SUPFAM" id="SSF51735">
    <property type="entry name" value="NAD(P)-binding Rossmann-fold domains"/>
    <property type="match status" value="2"/>
</dbReference>
<evidence type="ECO:0000256" key="1">
    <source>
        <dbReference type="ARBA" id="ARBA00022450"/>
    </source>
</evidence>
<dbReference type="GO" id="GO:0071770">
    <property type="term" value="P:DIM/DIP cell wall layer assembly"/>
    <property type="evidence" value="ECO:0007669"/>
    <property type="project" value="TreeGrafter"/>
</dbReference>
<dbReference type="PANTHER" id="PTHR43775">
    <property type="entry name" value="FATTY ACID SYNTHASE"/>
    <property type="match status" value="1"/>
</dbReference>
<dbReference type="InterPro" id="IPR036291">
    <property type="entry name" value="NAD(P)-bd_dom_sf"/>
</dbReference>
<dbReference type="SMART" id="SM00822">
    <property type="entry name" value="PKS_KR"/>
    <property type="match status" value="1"/>
</dbReference>
<organism evidence="5 6">
    <name type="scientific">Streptomyces avermitilis</name>
    <dbReference type="NCBI Taxonomy" id="33903"/>
    <lineage>
        <taxon>Bacteria</taxon>
        <taxon>Bacillati</taxon>
        <taxon>Actinomycetota</taxon>
        <taxon>Actinomycetes</taxon>
        <taxon>Kitasatosporales</taxon>
        <taxon>Streptomycetaceae</taxon>
        <taxon>Streptomyces</taxon>
    </lineage>
</organism>
<name>A0A4D4MJ08_STRAX</name>
<dbReference type="EMBL" id="BJHY01000001">
    <property type="protein sequence ID" value="GDY71499.1"/>
    <property type="molecule type" value="Genomic_DNA"/>
</dbReference>
<sequence>MLGPLPAVCYVHARLVGETAGVRRFDLTICDEQGHVLATLKDFAGRTPSAPAVEVGQPRLYEPYWRAAAEPAPGTAAGTLALAGGLPGLRDALAATGMWRRIVDIPEHHDGLADLLAGLADPDGLHFAFVRGFTEPAAFDPAATGTEALEDSLDRSCFAMLDLLRAVESGALPGRLRCLLIHPQDGGEDRPEHAALAGFARSTAAIAPRFELVTLGVSGDVAVPELASAVAVELAAAPRAAGAEVRRTAAGREVRALRPVTDGRAAGGSLAELPLRDRGVYVVTGGSGAIGRVLAEYLARTYRARLVLIGRSEPDAEALEWQRGLAGLGAEVLAVRADVAGAEELAAALTTARERFGELNGVFHLAGVADDGRATDGDRERFAAVLAAKTRGLVHLDQLTRNDPLDLFVVFSSVSSLVGDFGAASYATANRFADLYTALRASWVRRGSRTGRSLSLGWPLWSVGGVDGLVREQELAAYRRRSGMRPLTAEQGLAAFERSFAVDAPWLVPAWGDPAVIDAALADPGSRGNRLGLLPARRPLPRHRSIRRPEAPPTAGAPGWWSTSAGRCPESSSCPPGDSTAVWRSMTTVWTRCWSWRPTHCWARTSPDSVGRCSSSTGRWRSWPDTCSRITRTRWPAGSPSRAANGLHPPGPARWPPLPSPSPSPPRWPRPLPPSRRSRPVRPRAGRRRTSRSPSSA</sequence>
<dbReference type="GO" id="GO:0005886">
    <property type="term" value="C:plasma membrane"/>
    <property type="evidence" value="ECO:0007669"/>
    <property type="project" value="TreeGrafter"/>
</dbReference>
<dbReference type="InterPro" id="IPR050091">
    <property type="entry name" value="PKS_NRPS_Biosynth_Enz"/>
</dbReference>
<protein>
    <recommendedName>
        <fullName evidence="4">Ketoreductase domain-containing protein</fullName>
    </recommendedName>
</protein>
<comment type="caution">
    <text evidence="5">The sequence shown here is derived from an EMBL/GenBank/DDBJ whole genome shotgun (WGS) entry which is preliminary data.</text>
</comment>
<evidence type="ECO:0000313" key="5">
    <source>
        <dbReference type="EMBL" id="GDY71499.1"/>
    </source>
</evidence>
<evidence type="ECO:0000256" key="3">
    <source>
        <dbReference type="SAM" id="MobiDB-lite"/>
    </source>
</evidence>
<dbReference type="CDD" id="cd08953">
    <property type="entry name" value="KR_2_SDR_x"/>
    <property type="match status" value="1"/>
</dbReference>
<feature type="compositionally biased region" description="Basic residues" evidence="3">
    <location>
        <begin position="676"/>
        <end position="691"/>
    </location>
</feature>
<evidence type="ECO:0000313" key="6">
    <source>
        <dbReference type="Proteomes" id="UP000299211"/>
    </source>
</evidence>
<feature type="compositionally biased region" description="Pro residues" evidence="3">
    <location>
        <begin position="649"/>
        <end position="674"/>
    </location>
</feature>
<accession>A0A4D4MJ08</accession>
<feature type="region of interest" description="Disordered" evidence="3">
    <location>
        <begin position="631"/>
        <end position="697"/>
    </location>
</feature>
<dbReference type="GO" id="GO:0004312">
    <property type="term" value="F:fatty acid synthase activity"/>
    <property type="evidence" value="ECO:0007669"/>
    <property type="project" value="TreeGrafter"/>
</dbReference>
<dbReference type="GO" id="GO:0005737">
    <property type="term" value="C:cytoplasm"/>
    <property type="evidence" value="ECO:0007669"/>
    <property type="project" value="TreeGrafter"/>
</dbReference>
<dbReference type="AlphaFoldDB" id="A0A4D4MJ08"/>
<gene>
    <name evidence="5" type="ORF">SAV31267_009840</name>
</gene>
<proteinExistence type="predicted"/>
<dbReference type="Gene3D" id="3.40.50.720">
    <property type="entry name" value="NAD(P)-binding Rossmann-like Domain"/>
    <property type="match status" value="1"/>
</dbReference>
<feature type="domain" description="Ketoreductase" evidence="4">
    <location>
        <begin position="279"/>
        <end position="464"/>
    </location>
</feature>
<reference evidence="5 6" key="1">
    <citation type="submission" date="2019-04" db="EMBL/GenBank/DDBJ databases">
        <title>Draft genome sequences of Streptomyces avermitilis ATCC 31267.</title>
        <authorList>
            <person name="Komaki H."/>
            <person name="Tamura T."/>
            <person name="Hosoyama A."/>
        </authorList>
    </citation>
    <scope>NUCLEOTIDE SEQUENCE [LARGE SCALE GENOMIC DNA]</scope>
    <source>
        <strain evidence="5 6">ATCC 31267</strain>
    </source>
</reference>
<dbReference type="PANTHER" id="PTHR43775:SF37">
    <property type="entry name" value="SI:DKEY-61P9.11"/>
    <property type="match status" value="1"/>
</dbReference>
<evidence type="ECO:0000259" key="4">
    <source>
        <dbReference type="SMART" id="SM00822"/>
    </source>
</evidence>
<dbReference type="Proteomes" id="UP000299211">
    <property type="component" value="Unassembled WGS sequence"/>
</dbReference>
<dbReference type="InterPro" id="IPR013968">
    <property type="entry name" value="PKS_KR"/>
</dbReference>
<dbReference type="Pfam" id="PF08659">
    <property type="entry name" value="KR"/>
    <property type="match status" value="1"/>
</dbReference>
<keyword evidence="2" id="KW-0597">Phosphoprotein</keyword>